<accession>A0ABM2ZAD8</accession>
<dbReference type="PANTHER" id="PTHR34072:SF57">
    <property type="entry name" value="RNA-DIRECTED DNA POLYMERASE"/>
    <property type="match status" value="1"/>
</dbReference>
<dbReference type="InterPro" id="IPR043502">
    <property type="entry name" value="DNA/RNA_pol_sf"/>
</dbReference>
<dbReference type="PANTHER" id="PTHR34072">
    <property type="entry name" value="ENZYMATIC POLYPROTEIN-RELATED"/>
    <property type="match status" value="1"/>
</dbReference>
<evidence type="ECO:0000313" key="3">
    <source>
        <dbReference type="RefSeq" id="XP_040939643.1"/>
    </source>
</evidence>
<dbReference type="Gene3D" id="2.40.70.10">
    <property type="entry name" value="Acid Proteases"/>
    <property type="match status" value="1"/>
</dbReference>
<reference evidence="3" key="2">
    <citation type="submission" date="2025-08" db="UniProtKB">
        <authorList>
            <consortium name="RefSeq"/>
        </authorList>
    </citation>
    <scope>IDENTIFICATION</scope>
</reference>
<evidence type="ECO:0000313" key="2">
    <source>
        <dbReference type="Proteomes" id="UP000818029"/>
    </source>
</evidence>
<protein>
    <recommendedName>
        <fullName evidence="1">Reverse transcriptase/retrotransposon-derived protein RNase H-like domain-containing protein</fullName>
    </recommendedName>
</protein>
<dbReference type="InterPro" id="IPR021109">
    <property type="entry name" value="Peptidase_aspartic_dom_sf"/>
</dbReference>
<dbReference type="GeneID" id="121211199"/>
<dbReference type="SUPFAM" id="SSF56672">
    <property type="entry name" value="DNA/RNA polymerases"/>
    <property type="match status" value="1"/>
</dbReference>
<evidence type="ECO:0000259" key="1">
    <source>
        <dbReference type="Pfam" id="PF17919"/>
    </source>
</evidence>
<name>A0ABM2ZAD8_GOSHI</name>
<dbReference type="CDD" id="cd00303">
    <property type="entry name" value="retropepsin_like"/>
    <property type="match status" value="1"/>
</dbReference>
<reference evidence="2" key="1">
    <citation type="journal article" date="2020" name="Nat. Genet.">
        <title>Genomic diversifications of five Gossypium allopolyploid species and their impact on cotton improvement.</title>
        <authorList>
            <person name="Chen Z.J."/>
            <person name="Sreedasyam A."/>
            <person name="Ando A."/>
            <person name="Song Q."/>
            <person name="De Santiago L.M."/>
            <person name="Hulse-Kemp A.M."/>
            <person name="Ding M."/>
            <person name="Ye W."/>
            <person name="Kirkbride R.C."/>
            <person name="Jenkins J."/>
            <person name="Plott C."/>
            <person name="Lovell J."/>
            <person name="Lin Y.M."/>
            <person name="Vaughn R."/>
            <person name="Liu B."/>
            <person name="Simpson S."/>
            <person name="Scheffler B.E."/>
            <person name="Wen L."/>
            <person name="Saski C.A."/>
            <person name="Grover C.E."/>
            <person name="Hu G."/>
            <person name="Conover J.L."/>
            <person name="Carlson J.W."/>
            <person name="Shu S."/>
            <person name="Boston L.B."/>
            <person name="Williams M."/>
            <person name="Peterson D.G."/>
            <person name="McGee K."/>
            <person name="Jones D.C."/>
            <person name="Wendel J.F."/>
            <person name="Stelly D.M."/>
            <person name="Grimwood J."/>
            <person name="Schmutz J."/>
        </authorList>
    </citation>
    <scope>NUCLEOTIDE SEQUENCE [LARGE SCALE GENOMIC DNA]</scope>
    <source>
        <strain evidence="2">cv. TM-1</strain>
    </source>
</reference>
<sequence length="365" mass="41198">MEMNMVDAASGGALVNMTPQQARDLISTVAANSQQFRANPEPPRRKKQRQPGVIIQLADRSIVHLEGVLEDVLIKVNELIFPADFYVIKMEEDNTTGSSDLLLGRPLLSTTSTKIDVRSGTFTMKFDGEIVKFNVYNAISHPSEILSASELELKPLLEHLKYAFLGTGNTLPIIISNKLSKPEEESLIQKDKKFEFSPQCKEGFYTLKQKLVTAPVVQAPDWNYPFEIMCDASEQSVEAVLGQKISKEPHVIYYASKTLDAAQTFRYLIAKKDAKPRLIRWILLLQEFDIEICDKKGCENLVADHLGRIKTPFDDVPIKDEFPDESLLLTEAHYPWYADIVNLLTTNSLPTELARSVKDKLRREA</sequence>
<dbReference type="InterPro" id="IPR041577">
    <property type="entry name" value="RT_RNaseH_2"/>
</dbReference>
<keyword evidence="2" id="KW-1185">Reference proteome</keyword>
<gene>
    <name evidence="3" type="primary">LOC121211199</name>
</gene>
<proteinExistence type="predicted"/>
<feature type="domain" description="Reverse transcriptase/retrotransposon-derived protein RNase H-like" evidence="1">
    <location>
        <begin position="197"/>
        <end position="264"/>
    </location>
</feature>
<organism evidence="2 3">
    <name type="scientific">Gossypium hirsutum</name>
    <name type="common">Upland cotton</name>
    <name type="synonym">Gossypium mexicanum</name>
    <dbReference type="NCBI Taxonomy" id="3635"/>
    <lineage>
        <taxon>Eukaryota</taxon>
        <taxon>Viridiplantae</taxon>
        <taxon>Streptophyta</taxon>
        <taxon>Embryophyta</taxon>
        <taxon>Tracheophyta</taxon>
        <taxon>Spermatophyta</taxon>
        <taxon>Magnoliopsida</taxon>
        <taxon>eudicotyledons</taxon>
        <taxon>Gunneridae</taxon>
        <taxon>Pentapetalae</taxon>
        <taxon>rosids</taxon>
        <taxon>malvids</taxon>
        <taxon>Malvales</taxon>
        <taxon>Malvaceae</taxon>
        <taxon>Malvoideae</taxon>
        <taxon>Gossypium</taxon>
    </lineage>
</organism>
<dbReference type="RefSeq" id="XP_040939643.1">
    <property type="nucleotide sequence ID" value="XM_041083709.1"/>
</dbReference>
<dbReference type="Pfam" id="PF17919">
    <property type="entry name" value="RT_RNaseH_2"/>
    <property type="match status" value="1"/>
</dbReference>
<dbReference type="Proteomes" id="UP000818029">
    <property type="component" value="Chromosome A02"/>
</dbReference>